<dbReference type="PROSITE" id="PS51032">
    <property type="entry name" value="AP2_ERF"/>
    <property type="match status" value="2"/>
</dbReference>
<keyword evidence="4" id="KW-0804">Transcription</keyword>
<keyword evidence="3" id="KW-0238">DNA-binding</keyword>
<feature type="compositionally biased region" description="Low complexity" evidence="6">
    <location>
        <begin position="138"/>
        <end position="151"/>
    </location>
</feature>
<dbReference type="InterPro" id="IPR036955">
    <property type="entry name" value="AP2/ERF_dom_sf"/>
</dbReference>
<evidence type="ECO:0000313" key="9">
    <source>
        <dbReference type="Proteomes" id="UP001472866"/>
    </source>
</evidence>
<evidence type="ECO:0000256" key="4">
    <source>
        <dbReference type="ARBA" id="ARBA00023163"/>
    </source>
</evidence>
<dbReference type="EMBL" id="CP151503">
    <property type="protein sequence ID" value="WZN60473.1"/>
    <property type="molecule type" value="Genomic_DNA"/>
</dbReference>
<dbReference type="SMART" id="SM00380">
    <property type="entry name" value="AP2"/>
    <property type="match status" value="2"/>
</dbReference>
<feature type="compositionally biased region" description="Polar residues" evidence="6">
    <location>
        <begin position="174"/>
        <end position="183"/>
    </location>
</feature>
<dbReference type="CDD" id="cd00018">
    <property type="entry name" value="AP2"/>
    <property type="match status" value="1"/>
</dbReference>
<keyword evidence="5" id="KW-0539">Nucleus</keyword>
<dbReference type="PANTHER" id="PTHR32467">
    <property type="entry name" value="AP2-LIKE ETHYLENE-RESPONSIVE TRANSCRIPTION FACTOR"/>
    <property type="match status" value="1"/>
</dbReference>
<evidence type="ECO:0000256" key="5">
    <source>
        <dbReference type="ARBA" id="ARBA00023242"/>
    </source>
</evidence>
<evidence type="ECO:0000256" key="6">
    <source>
        <dbReference type="SAM" id="MobiDB-lite"/>
    </source>
</evidence>
<evidence type="ECO:0000256" key="1">
    <source>
        <dbReference type="ARBA" id="ARBA00004123"/>
    </source>
</evidence>
<dbReference type="GO" id="GO:0003677">
    <property type="term" value="F:DNA binding"/>
    <property type="evidence" value="ECO:0007669"/>
    <property type="project" value="UniProtKB-KW"/>
</dbReference>
<feature type="region of interest" description="Disordered" evidence="6">
    <location>
        <begin position="1"/>
        <end position="192"/>
    </location>
</feature>
<protein>
    <submittedName>
        <fullName evidence="8">AP2-like ethylene-responsive transcription factor</fullName>
    </submittedName>
</protein>
<proteinExistence type="predicted"/>
<dbReference type="PANTHER" id="PTHR32467:SF90">
    <property type="entry name" value="AP2-LIKE ETHYLENE-RESPONSIVE TRANSCRIPTION FACTOR AIL1"/>
    <property type="match status" value="1"/>
</dbReference>
<dbReference type="GO" id="GO:0003700">
    <property type="term" value="F:DNA-binding transcription factor activity"/>
    <property type="evidence" value="ECO:0007669"/>
    <property type="project" value="InterPro"/>
</dbReference>
<feature type="compositionally biased region" description="Low complexity" evidence="6">
    <location>
        <begin position="39"/>
        <end position="51"/>
    </location>
</feature>
<dbReference type="Pfam" id="PF00847">
    <property type="entry name" value="AP2"/>
    <property type="match status" value="2"/>
</dbReference>
<evidence type="ECO:0000259" key="7">
    <source>
        <dbReference type="PROSITE" id="PS51032"/>
    </source>
</evidence>
<evidence type="ECO:0000256" key="3">
    <source>
        <dbReference type="ARBA" id="ARBA00023125"/>
    </source>
</evidence>
<keyword evidence="9" id="KW-1185">Reference proteome</keyword>
<dbReference type="InterPro" id="IPR001471">
    <property type="entry name" value="AP2/ERF_dom"/>
</dbReference>
<keyword evidence="2" id="KW-0805">Transcription regulation</keyword>
<gene>
    <name evidence="8" type="ORF">HKI87_03g20050</name>
</gene>
<dbReference type="SUPFAM" id="SSF54171">
    <property type="entry name" value="DNA-binding domain"/>
    <property type="match status" value="2"/>
</dbReference>
<dbReference type="GO" id="GO:0005634">
    <property type="term" value="C:nucleus"/>
    <property type="evidence" value="ECO:0007669"/>
    <property type="project" value="UniProtKB-SubCell"/>
</dbReference>
<evidence type="ECO:0000256" key="2">
    <source>
        <dbReference type="ARBA" id="ARBA00023015"/>
    </source>
</evidence>
<feature type="domain" description="AP2/ERF" evidence="7">
    <location>
        <begin position="287"/>
        <end position="345"/>
    </location>
</feature>
<dbReference type="Proteomes" id="UP001472866">
    <property type="component" value="Chromosome 03"/>
</dbReference>
<name>A0AAX4P2W8_9CHLO</name>
<reference evidence="8 9" key="1">
    <citation type="submission" date="2024-03" db="EMBL/GenBank/DDBJ databases">
        <title>Complete genome sequence of the green alga Chloropicon roscoffensis RCC1871.</title>
        <authorList>
            <person name="Lemieux C."/>
            <person name="Pombert J.-F."/>
            <person name="Otis C."/>
            <person name="Turmel M."/>
        </authorList>
    </citation>
    <scope>NUCLEOTIDE SEQUENCE [LARGE SCALE GENOMIC DNA]</scope>
    <source>
        <strain evidence="8 9">RCC1871</strain>
    </source>
</reference>
<evidence type="ECO:0000313" key="8">
    <source>
        <dbReference type="EMBL" id="WZN60473.1"/>
    </source>
</evidence>
<dbReference type="Gene3D" id="3.30.730.10">
    <property type="entry name" value="AP2/ERF domain"/>
    <property type="match status" value="2"/>
</dbReference>
<comment type="subcellular location">
    <subcellularLocation>
        <location evidence="1">Nucleus</location>
    </subcellularLocation>
</comment>
<dbReference type="AlphaFoldDB" id="A0AAX4P2W8"/>
<sequence length="735" mass="80289">MSTRRQRRSEAEQGDGAADGEALKKEATVGSALLGGGSSSSAQESTKQSGSTSKANSDSEDVECAGGAAKREGKKSAKAKVVQCGEGSSQQRGKESTEANVPKLEAGGPAAASKGVPVKVESGSEAQNKSEADVMAVDESPSDPSRRSTSTIESEQGEREGRAPAAGGAKQKRSSASGGNCSSGKLRRGKSSVSNYRGVAVHRWTGRWEAHIWENGKQLYLGSFETEAQAAKAYDKAAIKLKKDDAVLNFSLEDYKGEIESLAEMTKEELITSLRRDSAGFARGTCTFRGVSWRKQTGRWEARIGRLLGRKYTYLGTFKSGEAAARAYDHAAIVSRGREAITNYHLSEYKDKLEAIERATPEERRRMEEEIILRPQAVGAKQRRKRFEASASDSQISGKSQTGAVEKGDIIEEERDIEQARRFKRIKSCPPAMRTMNEASAGGTYQRNISVNLTVTASQQLQNSALGVEDFEGGNKNMLMGANPNTGKGGKKSTHAQNIYERSTMVRQRVLQRTLTGNVRVPMKVEDPSFAHQPYYAPCKGNQAPIYQQYNGPTFKPAPPSGIEKFDLLFGDYFSGVPDGSEYTWKQTVSDFECGYPEPIGAMLGMTGSESTFMPPPHQMPAHYEEFSQQGPADKHGTIFNNQIPTKNEFQWGGPEQERLDGTYANTQYLSDFLQEDQNTEAIPIENVQNCEVNPAHARNENDELAAIDNLDGTSMNKILVDMGFSGDNLFTWHT</sequence>
<organism evidence="8 9">
    <name type="scientific">Chloropicon roscoffensis</name>
    <dbReference type="NCBI Taxonomy" id="1461544"/>
    <lineage>
        <taxon>Eukaryota</taxon>
        <taxon>Viridiplantae</taxon>
        <taxon>Chlorophyta</taxon>
        <taxon>Chloropicophyceae</taxon>
        <taxon>Chloropicales</taxon>
        <taxon>Chloropicaceae</taxon>
        <taxon>Chloropicon</taxon>
    </lineage>
</organism>
<accession>A0AAX4P2W8</accession>
<dbReference type="InterPro" id="IPR016177">
    <property type="entry name" value="DNA-bd_dom_sf"/>
</dbReference>
<feature type="domain" description="AP2/ERF" evidence="7">
    <location>
        <begin position="195"/>
        <end position="251"/>
    </location>
</feature>